<gene>
    <name evidence="6" type="ORF">ACJMK2_017383</name>
</gene>
<dbReference type="Proteomes" id="UP001634394">
    <property type="component" value="Unassembled WGS sequence"/>
</dbReference>
<dbReference type="InterPro" id="IPR013083">
    <property type="entry name" value="Znf_RING/FYVE/PHD"/>
</dbReference>
<accession>A0ABD3UDB0</accession>
<proteinExistence type="inferred from homology"/>
<reference evidence="6 7" key="1">
    <citation type="submission" date="2024-11" db="EMBL/GenBank/DDBJ databases">
        <title>Chromosome-level genome assembly of the freshwater bivalve Anodonta woodiana.</title>
        <authorList>
            <person name="Chen X."/>
        </authorList>
    </citation>
    <scope>NUCLEOTIDE SEQUENCE [LARGE SCALE GENOMIC DNA]</scope>
    <source>
        <strain evidence="6">MN2024</strain>
        <tissue evidence="6">Gills</tissue>
    </source>
</reference>
<dbReference type="GO" id="GO:0008270">
    <property type="term" value="F:zinc ion binding"/>
    <property type="evidence" value="ECO:0007669"/>
    <property type="project" value="UniProtKB-KW"/>
</dbReference>
<keyword evidence="4" id="KW-0158">Chromosome</keyword>
<comment type="similarity">
    <text evidence="4">Belongs to the MSL2 family.</text>
</comment>
<dbReference type="InterPro" id="IPR017907">
    <property type="entry name" value="Znf_RING_CS"/>
</dbReference>
<keyword evidence="3" id="KW-0862">Zinc</keyword>
<evidence type="ECO:0000259" key="5">
    <source>
        <dbReference type="PROSITE" id="PS52051"/>
    </source>
</evidence>
<evidence type="ECO:0000256" key="3">
    <source>
        <dbReference type="ARBA" id="ARBA00022833"/>
    </source>
</evidence>
<dbReference type="InterPro" id="IPR032049">
    <property type="entry name" value="Msl2-CXC"/>
</dbReference>
<dbReference type="PANTHER" id="PTHR16048:SF3">
    <property type="entry name" value="E3 UBIQUITIN-PROTEIN LIGASE MSL2"/>
    <property type="match status" value="1"/>
</dbReference>
<dbReference type="AlphaFoldDB" id="A0ABD3UDB0"/>
<protein>
    <recommendedName>
        <fullName evidence="5">CXC MSL2-type domain-containing protein</fullName>
    </recommendedName>
</protein>
<evidence type="ECO:0000256" key="2">
    <source>
        <dbReference type="ARBA" id="ARBA00022771"/>
    </source>
</evidence>
<dbReference type="GO" id="GO:0072487">
    <property type="term" value="C:MSL complex"/>
    <property type="evidence" value="ECO:0007669"/>
    <property type="project" value="UniProtKB-UniRule"/>
</dbReference>
<dbReference type="PROSITE" id="PS52051">
    <property type="entry name" value="CXC_MSL2"/>
    <property type="match status" value="1"/>
</dbReference>
<keyword evidence="7" id="KW-1185">Reference proteome</keyword>
<dbReference type="Pfam" id="PF16682">
    <property type="entry name" value="MSL2-CXC"/>
    <property type="match status" value="1"/>
</dbReference>
<dbReference type="PROSITE" id="PS00518">
    <property type="entry name" value="ZF_RING_1"/>
    <property type="match status" value="1"/>
</dbReference>
<dbReference type="PANTHER" id="PTHR16048">
    <property type="entry name" value="MSL2-RELATED"/>
    <property type="match status" value="1"/>
</dbReference>
<dbReference type="SUPFAM" id="SSF57850">
    <property type="entry name" value="RING/U-box"/>
    <property type="match status" value="1"/>
</dbReference>
<comment type="caution">
    <text evidence="6">The sequence shown here is derived from an EMBL/GenBank/DDBJ whole genome shotgun (WGS) entry which is preliminary data.</text>
</comment>
<feature type="domain" description="CXC MSL2-type" evidence="5">
    <location>
        <begin position="303"/>
        <end position="353"/>
    </location>
</feature>
<evidence type="ECO:0000256" key="1">
    <source>
        <dbReference type="ARBA" id="ARBA00022723"/>
    </source>
</evidence>
<dbReference type="Pfam" id="PF16685">
    <property type="entry name" value="zf-RING_10"/>
    <property type="match status" value="1"/>
</dbReference>
<keyword evidence="4" id="KW-0539">Nucleus</keyword>
<dbReference type="InterPro" id="IPR033467">
    <property type="entry name" value="Tesmin/TSO1-like_CXC"/>
</dbReference>
<dbReference type="EMBL" id="JBJQND010000016">
    <property type="protein sequence ID" value="KAL3846385.1"/>
    <property type="molecule type" value="Genomic_DNA"/>
</dbReference>
<evidence type="ECO:0000313" key="6">
    <source>
        <dbReference type="EMBL" id="KAL3846385.1"/>
    </source>
</evidence>
<name>A0ABD3UDB0_SINWO</name>
<evidence type="ECO:0000256" key="4">
    <source>
        <dbReference type="PROSITE-ProRule" id="PRU01396"/>
    </source>
</evidence>
<dbReference type="SMART" id="SM01114">
    <property type="entry name" value="CXC"/>
    <property type="match status" value="1"/>
</dbReference>
<sequence length="364" mass="40360">MASSTMNAMKFYTSTCRYVMQADPNNRSTWNDLYRCIPILKQSLLCYVCGNILMNPMGPPHMCQHFVCRKCIGGKYRLKPTCSWCKDHSLFTENPILEILLSCCNKLCRYILDSSIGPQIAEATINGEKNSLLDILEEIASLQVDHEPSVKGDNGGLSIVSSAASVAAHNGGDSISALQSVNDGDDTEDFVPKAAVHIKQKSTTVRNSGRLRKSHITLHSKHLKAKHIKFKNLKRPSKEISSKSNSYKVFRHLPIKRERNYSGETETGYKGNNSSYSCNSVDISSEECVSNPTIRSKIEATQMDRRGCRCGKAGGFNQLTCLGQRCPCYSRKLPCIACRCRGCRNPRKAVEPYHSSLAISSSVS</sequence>
<dbReference type="Gene3D" id="3.30.40.10">
    <property type="entry name" value="Zinc/RING finger domain, C3HC4 (zinc finger)"/>
    <property type="match status" value="1"/>
</dbReference>
<dbReference type="CDD" id="cd13122">
    <property type="entry name" value="MSL2_CXC"/>
    <property type="match status" value="1"/>
</dbReference>
<evidence type="ECO:0000313" key="7">
    <source>
        <dbReference type="Proteomes" id="UP001634394"/>
    </source>
</evidence>
<dbReference type="InterPro" id="IPR037922">
    <property type="entry name" value="MSL2"/>
</dbReference>
<organism evidence="6 7">
    <name type="scientific">Sinanodonta woodiana</name>
    <name type="common">Chinese pond mussel</name>
    <name type="synonym">Anodonta woodiana</name>
    <dbReference type="NCBI Taxonomy" id="1069815"/>
    <lineage>
        <taxon>Eukaryota</taxon>
        <taxon>Metazoa</taxon>
        <taxon>Spiralia</taxon>
        <taxon>Lophotrochozoa</taxon>
        <taxon>Mollusca</taxon>
        <taxon>Bivalvia</taxon>
        <taxon>Autobranchia</taxon>
        <taxon>Heteroconchia</taxon>
        <taxon>Palaeoheterodonta</taxon>
        <taxon>Unionida</taxon>
        <taxon>Unionoidea</taxon>
        <taxon>Unionidae</taxon>
        <taxon>Unioninae</taxon>
        <taxon>Sinanodonta</taxon>
    </lineage>
</organism>
<keyword evidence="1" id="KW-0479">Metal-binding</keyword>
<keyword evidence="2" id="KW-0863">Zinc-finger</keyword>
<dbReference type="InterPro" id="IPR032043">
    <property type="entry name" value="Msl2_Znf-RING"/>
</dbReference>